<comment type="catalytic activity">
    <reaction evidence="9">
        <text>L-aspartate + O2 = iminosuccinate + H2O2</text>
        <dbReference type="Rhea" id="RHEA:25876"/>
        <dbReference type="ChEBI" id="CHEBI:15379"/>
        <dbReference type="ChEBI" id="CHEBI:16240"/>
        <dbReference type="ChEBI" id="CHEBI:29991"/>
        <dbReference type="ChEBI" id="CHEBI:77875"/>
        <dbReference type="EC" id="1.4.3.16"/>
    </reaction>
    <physiologicalReaction direction="left-to-right" evidence="9">
        <dbReference type="Rhea" id="RHEA:25877"/>
    </physiologicalReaction>
</comment>
<dbReference type="GO" id="GO:0005737">
    <property type="term" value="C:cytoplasm"/>
    <property type="evidence" value="ECO:0007669"/>
    <property type="project" value="UniProtKB-SubCell"/>
</dbReference>
<dbReference type="Gene3D" id="3.50.50.60">
    <property type="entry name" value="FAD/NAD(P)-binding domain"/>
    <property type="match status" value="1"/>
</dbReference>
<comment type="pathway">
    <text evidence="2 11">Cofactor biosynthesis; NAD(+) biosynthesis; iminoaspartate from L-aspartate (oxidase route): step 1/1.</text>
</comment>
<dbReference type="NCBIfam" id="TIGR00551">
    <property type="entry name" value="nadB"/>
    <property type="match status" value="1"/>
</dbReference>
<dbReference type="PANTHER" id="PTHR42716">
    <property type="entry name" value="L-ASPARTATE OXIDASE"/>
    <property type="match status" value="1"/>
</dbReference>
<gene>
    <name evidence="14" type="ORF">SAMN06264868_10347</name>
</gene>
<comment type="cofactor">
    <cofactor evidence="1 11">
        <name>FAD</name>
        <dbReference type="ChEBI" id="CHEBI:57692"/>
    </cofactor>
</comment>
<keyword evidence="15" id="KW-1185">Reference proteome</keyword>
<evidence type="ECO:0000256" key="7">
    <source>
        <dbReference type="ARBA" id="ARBA00022827"/>
    </source>
</evidence>
<evidence type="ECO:0000256" key="9">
    <source>
        <dbReference type="ARBA" id="ARBA00048305"/>
    </source>
</evidence>
<dbReference type="InterPro" id="IPR027477">
    <property type="entry name" value="Succ_DH/fumarate_Rdtase_cat_sf"/>
</dbReference>
<feature type="domain" description="Fumarate reductase/succinate dehydrogenase flavoprotein-like C-terminal" evidence="13">
    <location>
        <begin position="429"/>
        <end position="512"/>
    </location>
</feature>
<evidence type="ECO:0000256" key="3">
    <source>
        <dbReference type="ARBA" id="ARBA00008562"/>
    </source>
</evidence>
<evidence type="ECO:0000256" key="11">
    <source>
        <dbReference type="RuleBase" id="RU362049"/>
    </source>
</evidence>
<dbReference type="EMBL" id="FXTX01000003">
    <property type="protein sequence ID" value="SMP04886.1"/>
    <property type="molecule type" value="Genomic_DNA"/>
</dbReference>
<dbReference type="Gene3D" id="3.90.700.10">
    <property type="entry name" value="Succinate dehydrogenase/fumarate reductase flavoprotein, catalytic domain"/>
    <property type="match status" value="1"/>
</dbReference>
<dbReference type="Pfam" id="PF02910">
    <property type="entry name" value="Succ_DH_flav_C"/>
    <property type="match status" value="1"/>
</dbReference>
<evidence type="ECO:0000256" key="6">
    <source>
        <dbReference type="ARBA" id="ARBA00022642"/>
    </source>
</evidence>
<accession>A0AA46ADF4</accession>
<comment type="subcellular location">
    <subcellularLocation>
        <location evidence="11">Cytoplasm</location>
    </subcellularLocation>
</comment>
<dbReference type="GO" id="GO:0034628">
    <property type="term" value="P:'de novo' NAD+ biosynthetic process from L-aspartate"/>
    <property type="evidence" value="ECO:0007669"/>
    <property type="project" value="TreeGrafter"/>
</dbReference>
<dbReference type="InterPro" id="IPR036188">
    <property type="entry name" value="FAD/NAD-bd_sf"/>
</dbReference>
<protein>
    <recommendedName>
        <fullName evidence="4 10">L-aspartate oxidase</fullName>
        <ecNumber evidence="4 10">1.4.3.16</ecNumber>
    </recommendedName>
</protein>
<comment type="function">
    <text evidence="11">Catalyzes the oxidation of L-aspartate to iminoaspartate.</text>
</comment>
<evidence type="ECO:0000256" key="5">
    <source>
        <dbReference type="ARBA" id="ARBA00022630"/>
    </source>
</evidence>
<evidence type="ECO:0000259" key="13">
    <source>
        <dbReference type="Pfam" id="PF02910"/>
    </source>
</evidence>
<dbReference type="SUPFAM" id="SSF46977">
    <property type="entry name" value="Succinate dehydrogenase/fumarate reductase flavoprotein C-terminal domain"/>
    <property type="match status" value="1"/>
</dbReference>
<proteinExistence type="inferred from homology"/>
<dbReference type="SUPFAM" id="SSF56425">
    <property type="entry name" value="Succinate dehydrogenase/fumarate reductase flavoprotein, catalytic domain"/>
    <property type="match status" value="1"/>
</dbReference>
<evidence type="ECO:0000313" key="14">
    <source>
        <dbReference type="EMBL" id="SMP04886.1"/>
    </source>
</evidence>
<dbReference type="InterPro" id="IPR003953">
    <property type="entry name" value="FAD-dep_OxRdtase_2_FAD-bd"/>
</dbReference>
<dbReference type="Proteomes" id="UP001157947">
    <property type="component" value="Unassembled WGS sequence"/>
</dbReference>
<reference evidence="14" key="1">
    <citation type="submission" date="2017-05" db="EMBL/GenBank/DDBJ databases">
        <authorList>
            <person name="Varghese N."/>
            <person name="Submissions S."/>
        </authorList>
    </citation>
    <scope>NUCLEOTIDE SEQUENCE</scope>
    <source>
        <strain evidence="14">DSM 18763</strain>
    </source>
</reference>
<evidence type="ECO:0000256" key="8">
    <source>
        <dbReference type="ARBA" id="ARBA00023002"/>
    </source>
</evidence>
<dbReference type="GO" id="GO:0008734">
    <property type="term" value="F:L-aspartate oxidase activity"/>
    <property type="evidence" value="ECO:0007669"/>
    <property type="project" value="UniProtKB-UniRule"/>
</dbReference>
<comment type="caution">
    <text evidence="14">The sequence shown here is derived from an EMBL/GenBank/DDBJ whole genome shotgun (WGS) entry which is preliminary data.</text>
</comment>
<keyword evidence="8 11" id="KW-0560">Oxidoreductase</keyword>
<name>A0AA46ADF4_9AQUI</name>
<dbReference type="Pfam" id="PF00890">
    <property type="entry name" value="FAD_binding_2"/>
    <property type="match status" value="1"/>
</dbReference>
<dbReference type="Gene3D" id="1.20.58.100">
    <property type="entry name" value="Fumarate reductase/succinate dehydrogenase flavoprotein-like, C-terminal domain"/>
    <property type="match status" value="1"/>
</dbReference>
<dbReference type="InterPro" id="IPR005288">
    <property type="entry name" value="NadB"/>
</dbReference>
<evidence type="ECO:0000256" key="2">
    <source>
        <dbReference type="ARBA" id="ARBA00004950"/>
    </source>
</evidence>
<dbReference type="PRINTS" id="PR00411">
    <property type="entry name" value="PNDRDTASEI"/>
</dbReference>
<dbReference type="RefSeq" id="WP_265133932.1">
    <property type="nucleotide sequence ID" value="NZ_FXTX01000003.1"/>
</dbReference>
<organism evidence="14 15">
    <name type="scientific">Venenivibrio stagnispumantis</name>
    <dbReference type="NCBI Taxonomy" id="407998"/>
    <lineage>
        <taxon>Bacteria</taxon>
        <taxon>Pseudomonadati</taxon>
        <taxon>Aquificota</taxon>
        <taxon>Aquificia</taxon>
        <taxon>Aquificales</taxon>
        <taxon>Hydrogenothermaceae</taxon>
        <taxon>Venenivibrio</taxon>
    </lineage>
</organism>
<dbReference type="SUPFAM" id="SSF51905">
    <property type="entry name" value="FAD/NAD(P)-binding domain"/>
    <property type="match status" value="1"/>
</dbReference>
<dbReference type="PRINTS" id="PR00368">
    <property type="entry name" value="FADPNR"/>
</dbReference>
<keyword evidence="6 11" id="KW-0662">Pyridine nucleotide biosynthesis</keyword>
<keyword evidence="5 11" id="KW-0285">Flavoprotein</keyword>
<comment type="similarity">
    <text evidence="3 11">Belongs to the FAD-dependent oxidoreductase 2 family. NadB subfamily.</text>
</comment>
<evidence type="ECO:0000259" key="12">
    <source>
        <dbReference type="Pfam" id="PF00890"/>
    </source>
</evidence>
<evidence type="ECO:0000256" key="4">
    <source>
        <dbReference type="ARBA" id="ARBA00012173"/>
    </source>
</evidence>
<dbReference type="EC" id="1.4.3.16" evidence="4 10"/>
<evidence type="ECO:0000256" key="1">
    <source>
        <dbReference type="ARBA" id="ARBA00001974"/>
    </source>
</evidence>
<keyword evidence="7 11" id="KW-0274">FAD</keyword>
<evidence type="ECO:0000256" key="10">
    <source>
        <dbReference type="NCBIfam" id="TIGR00551"/>
    </source>
</evidence>
<sequence>MRYFLNFDTTDIQTLKTDTIIVGAGIAGLSAALQLTNLGIKPIVISKKNVGKSNSFWAQGGIAAAIGKDDNTNLHFQDTLKAGKGLCIEENVRILVEEGLERVIDLINIGVPFDKDKDGYIKLTKEGAHSKNRVLHVKDKTGYEIGKTLINLLKTREITLLDNYYLEEILTEDNRFIGVIITNCNEKILIKAKSIIIATGGYSGLFKRNTAAYKVSGDIISAAFRAGCILKDMEFIQFHPTAINLPEKPAWLISEAVRGEGAILIDEEGKRFIDELKPRDEVAKAIFQKELEGKKVYLDISPLLKKGIDFKERFPNVFNILKEFGLENETKIPVSPAAHYSIGGIQASINGKTDIDGIFAIGESSCTGVHGANRLASNSLLECIVSGYKVAYTIYQYNMYRHIKEDIKIKNIIKGDKIEKPEREKILDRLKDIMWKKVGLIRSEKSLKEALEEVLSIRDHLNRFENGRYLKDLINLSQAIIISALNRKESRGVHYREDYPTEDNNYKKHTILDNRFNIKLV</sequence>
<dbReference type="InterPro" id="IPR015939">
    <property type="entry name" value="Fum_Rdtase/Succ_DH_flav-like_C"/>
</dbReference>
<dbReference type="AlphaFoldDB" id="A0AA46ADF4"/>
<dbReference type="PANTHER" id="PTHR42716:SF2">
    <property type="entry name" value="L-ASPARTATE OXIDASE, CHLOROPLASTIC"/>
    <property type="match status" value="1"/>
</dbReference>
<feature type="domain" description="FAD-dependent oxidoreductase 2 FAD-binding" evidence="12">
    <location>
        <begin position="18"/>
        <end position="380"/>
    </location>
</feature>
<evidence type="ECO:0000313" key="15">
    <source>
        <dbReference type="Proteomes" id="UP001157947"/>
    </source>
</evidence>
<dbReference type="InterPro" id="IPR037099">
    <property type="entry name" value="Fum_R/Succ_DH_flav-like_C_sf"/>
</dbReference>